<protein>
    <recommendedName>
        <fullName evidence="1">Methyltransferase type 12 domain-containing protein</fullName>
    </recommendedName>
</protein>
<reference evidence="2" key="2">
    <citation type="submission" date="2020-09" db="EMBL/GenBank/DDBJ databases">
        <authorList>
            <person name="Sun Q."/>
            <person name="Kim S."/>
        </authorList>
    </citation>
    <scope>NUCLEOTIDE SEQUENCE</scope>
    <source>
        <strain evidence="2">KCTC 32337</strain>
    </source>
</reference>
<name>A0A8H9I8J3_9ALTE</name>
<dbReference type="InterPro" id="IPR013217">
    <property type="entry name" value="Methyltransf_12"/>
</dbReference>
<dbReference type="Gene3D" id="3.40.50.150">
    <property type="entry name" value="Vaccinia Virus protein VP39"/>
    <property type="match status" value="1"/>
</dbReference>
<comment type="caution">
    <text evidence="2">The sequence shown here is derived from an EMBL/GenBank/DDBJ whole genome shotgun (WGS) entry which is preliminary data.</text>
</comment>
<dbReference type="AlphaFoldDB" id="A0A8H9I8J3"/>
<evidence type="ECO:0000313" key="3">
    <source>
        <dbReference type="Proteomes" id="UP000622604"/>
    </source>
</evidence>
<proteinExistence type="predicted"/>
<sequence>MDKEIMRKTNDSVDVGQDKIASVIKKELNEIVTYYDEKIALHGESPLGVDWNGSESQLLRFEQLSKLMSGQTAFSIADLGCGYGALNTYLKENFKGVKYYGYDISSNMLNSARKLHGDPATAKFIESSALLENVDFTVASGIFNVRQTNSSAKWREHIITTLDNINQYSKKGFAFNCLTTFSDAPKMKAHLYYANPCFFFEYCKNNYSRNVALLHDYELYEFTIIVRK</sequence>
<accession>A0A8H9I8J3</accession>
<dbReference type="InterPro" id="IPR029063">
    <property type="entry name" value="SAM-dependent_MTases_sf"/>
</dbReference>
<evidence type="ECO:0000313" key="2">
    <source>
        <dbReference type="EMBL" id="GGZ56426.1"/>
    </source>
</evidence>
<dbReference type="EMBL" id="BMZC01000003">
    <property type="protein sequence ID" value="GGZ56426.1"/>
    <property type="molecule type" value="Genomic_DNA"/>
</dbReference>
<evidence type="ECO:0000259" key="1">
    <source>
        <dbReference type="Pfam" id="PF08242"/>
    </source>
</evidence>
<dbReference type="Pfam" id="PF08242">
    <property type="entry name" value="Methyltransf_12"/>
    <property type="match status" value="1"/>
</dbReference>
<gene>
    <name evidence="2" type="ORF">GCM10011274_13130</name>
</gene>
<dbReference type="SUPFAM" id="SSF53335">
    <property type="entry name" value="S-adenosyl-L-methionine-dependent methyltransferases"/>
    <property type="match status" value="1"/>
</dbReference>
<dbReference type="CDD" id="cd02440">
    <property type="entry name" value="AdoMet_MTases"/>
    <property type="match status" value="1"/>
</dbReference>
<feature type="domain" description="Methyltransferase type 12" evidence="1">
    <location>
        <begin position="78"/>
        <end position="144"/>
    </location>
</feature>
<organism evidence="2 3">
    <name type="scientific">Paraglaciecola chathamensis</name>
    <dbReference type="NCBI Taxonomy" id="368405"/>
    <lineage>
        <taxon>Bacteria</taxon>
        <taxon>Pseudomonadati</taxon>
        <taxon>Pseudomonadota</taxon>
        <taxon>Gammaproteobacteria</taxon>
        <taxon>Alteromonadales</taxon>
        <taxon>Alteromonadaceae</taxon>
        <taxon>Paraglaciecola</taxon>
    </lineage>
</organism>
<reference evidence="2" key="1">
    <citation type="journal article" date="2014" name="Int. J. Syst. Evol. Microbiol.">
        <title>Complete genome sequence of Corynebacterium casei LMG S-19264T (=DSM 44701T), isolated from a smear-ripened cheese.</title>
        <authorList>
            <consortium name="US DOE Joint Genome Institute (JGI-PGF)"/>
            <person name="Walter F."/>
            <person name="Albersmeier A."/>
            <person name="Kalinowski J."/>
            <person name="Ruckert C."/>
        </authorList>
    </citation>
    <scope>NUCLEOTIDE SEQUENCE</scope>
    <source>
        <strain evidence="2">KCTC 32337</strain>
    </source>
</reference>
<dbReference type="Proteomes" id="UP000622604">
    <property type="component" value="Unassembled WGS sequence"/>
</dbReference>
<dbReference type="RefSeq" id="WP_229816467.1">
    <property type="nucleotide sequence ID" value="NZ_BMZC01000003.1"/>
</dbReference>